<gene>
    <name evidence="3" type="ORF">SPHA_58619</name>
</gene>
<dbReference type="EMBL" id="CAHIKZ030004020">
    <property type="protein sequence ID" value="CAE1306354.1"/>
    <property type="molecule type" value="Genomic_DNA"/>
</dbReference>
<feature type="transmembrane region" description="Helical" evidence="2">
    <location>
        <begin position="282"/>
        <end position="301"/>
    </location>
</feature>
<feature type="transmembrane region" description="Helical" evidence="2">
    <location>
        <begin position="152"/>
        <end position="173"/>
    </location>
</feature>
<dbReference type="AlphaFoldDB" id="A0A812DM87"/>
<feature type="region of interest" description="Disordered" evidence="1">
    <location>
        <begin position="1"/>
        <end position="38"/>
    </location>
</feature>
<feature type="transmembrane region" description="Helical" evidence="2">
    <location>
        <begin position="487"/>
        <end position="508"/>
    </location>
</feature>
<keyword evidence="4" id="KW-1185">Reference proteome</keyword>
<protein>
    <submittedName>
        <fullName evidence="3">Uncharacterized protein</fullName>
    </submittedName>
</protein>
<feature type="transmembrane region" description="Helical" evidence="2">
    <location>
        <begin position="461"/>
        <end position="481"/>
    </location>
</feature>
<evidence type="ECO:0000256" key="1">
    <source>
        <dbReference type="SAM" id="MobiDB-lite"/>
    </source>
</evidence>
<dbReference type="PANTHER" id="PTHR35555:SF3">
    <property type="entry name" value="ENDONUCLEASE-REVERSE TRANSCRIPTASE"/>
    <property type="match status" value="1"/>
</dbReference>
<keyword evidence="2" id="KW-0812">Transmembrane</keyword>
<evidence type="ECO:0000313" key="3">
    <source>
        <dbReference type="EMBL" id="CAE1306354.1"/>
    </source>
</evidence>
<sequence>MNNNPTTSCSSSSSKPLIWKPPEYPFPEQTIRPSRNSQEINVGSDPEIFAVPTDAEMASLTAKECPILIRPKSGHTSSSSTTHRKRNTRTASVLYYTSLEPNFPSNCPSREFNQSRKQIYQSRRFPQWAWRILSRSLGIKVNPGDTPIIGTILHMATLMFAFMFSVTGAWYIVFDVRSNYTRTTVLVGLVSIVIGFGWVSIGVYANNLAARLISNKNFGENVRMHSRTIFKVSSAGLLFILCLGLVSVNIYHTYIQFNMHPCKQIRINNAICLVNMIGKTGFGFLALIWNCLVGFVLLSVCRTHTIGIRRFIRELEADGQNYEQYWKSRSSLPGTKHIDIDNIQAGSESSEPYVWYDGYQSDDDSSFYGSRNSSSTPKLSIPCQEEDMTVNNNGAANLSPNNNDKQNEINIEQITSVRKRLSNSVSSKVEEPLIMSNNDILLSYWKISWRMRVTSLNLQRWLASWIVFIVVWCGNYIIFWMSNKATLPGIVEFILPLLLLLLISSAFAEANAEGQRMIRCICPTEERIFLLLFLNQQPLQMTVFNFALTYNAIVGVVLAFSVAFASKVIMDEVVK</sequence>
<keyword evidence="2" id="KW-1133">Transmembrane helix</keyword>
<name>A0A812DM87_ACAPH</name>
<comment type="caution">
    <text evidence="3">The sequence shown here is derived from an EMBL/GenBank/DDBJ whole genome shotgun (WGS) entry which is preliminary data.</text>
</comment>
<keyword evidence="2" id="KW-0472">Membrane</keyword>
<feature type="transmembrane region" description="Helical" evidence="2">
    <location>
        <begin position="185"/>
        <end position="208"/>
    </location>
</feature>
<reference evidence="3" key="1">
    <citation type="submission" date="2021-01" db="EMBL/GenBank/DDBJ databases">
        <authorList>
            <person name="Li R."/>
            <person name="Bekaert M."/>
        </authorList>
    </citation>
    <scope>NUCLEOTIDE SEQUENCE</scope>
    <source>
        <strain evidence="3">Farmed</strain>
    </source>
</reference>
<proteinExistence type="predicted"/>
<dbReference type="Proteomes" id="UP000597762">
    <property type="component" value="Unassembled WGS sequence"/>
</dbReference>
<evidence type="ECO:0000313" key="4">
    <source>
        <dbReference type="Proteomes" id="UP000597762"/>
    </source>
</evidence>
<dbReference type="OrthoDB" id="10022583at2759"/>
<feature type="transmembrane region" description="Helical" evidence="2">
    <location>
        <begin position="543"/>
        <end position="565"/>
    </location>
</feature>
<accession>A0A812DM87</accession>
<organism evidence="3 4">
    <name type="scientific">Acanthosepion pharaonis</name>
    <name type="common">Pharaoh cuttlefish</name>
    <name type="synonym">Sepia pharaonis</name>
    <dbReference type="NCBI Taxonomy" id="158019"/>
    <lineage>
        <taxon>Eukaryota</taxon>
        <taxon>Metazoa</taxon>
        <taxon>Spiralia</taxon>
        <taxon>Lophotrochozoa</taxon>
        <taxon>Mollusca</taxon>
        <taxon>Cephalopoda</taxon>
        <taxon>Coleoidea</taxon>
        <taxon>Decapodiformes</taxon>
        <taxon>Sepiida</taxon>
        <taxon>Sepiina</taxon>
        <taxon>Sepiidae</taxon>
        <taxon>Acanthosepion</taxon>
    </lineage>
</organism>
<dbReference type="PANTHER" id="PTHR35555">
    <property type="entry name" value="ENDONUCLEASE-REVERSE TRANSCRIPTASE"/>
    <property type="match status" value="1"/>
</dbReference>
<feature type="transmembrane region" description="Helical" evidence="2">
    <location>
        <begin position="229"/>
        <end position="251"/>
    </location>
</feature>
<evidence type="ECO:0000256" key="2">
    <source>
        <dbReference type="SAM" id="Phobius"/>
    </source>
</evidence>